<accession>A0A4V4HRW4</accession>
<evidence type="ECO:0000313" key="3">
    <source>
        <dbReference type="Proteomes" id="UP000307378"/>
    </source>
</evidence>
<feature type="transmembrane region" description="Helical" evidence="1">
    <location>
        <begin position="109"/>
        <end position="131"/>
    </location>
</feature>
<protein>
    <submittedName>
        <fullName evidence="2">DUF4281 domain-containing protein</fullName>
    </submittedName>
</protein>
<dbReference type="RefSeq" id="WP_136538892.1">
    <property type="nucleotide sequence ID" value="NZ_STGU01000002.1"/>
</dbReference>
<keyword evidence="1" id="KW-1133">Transmembrane helix</keyword>
<dbReference type="Proteomes" id="UP000307378">
    <property type="component" value="Unassembled WGS sequence"/>
</dbReference>
<sequence length="143" mass="15549">MSAATVFSLASGTAMAGWLLLILAPRWGALIALIRFALIGALSLTYAVLVFVYFFRVEGGGFGSIAEVRALFMSDPVLVAGWVHYLAFDLFIGTWIAVEADKRGWNRLLQAPILVATFMFGPLGLLLFYITRATDASLTARKV</sequence>
<keyword evidence="1" id="KW-0812">Transmembrane</keyword>
<dbReference type="AlphaFoldDB" id="A0A4V4HRW4"/>
<name>A0A4V4HRW4_9HYPH</name>
<gene>
    <name evidence="2" type="ORF">FAA86_05875</name>
</gene>
<dbReference type="EMBL" id="STGU01000002">
    <property type="protein sequence ID" value="THV38316.1"/>
    <property type="molecule type" value="Genomic_DNA"/>
</dbReference>
<dbReference type="Pfam" id="PF14108">
    <property type="entry name" value="ABA4-like"/>
    <property type="match status" value="1"/>
</dbReference>
<proteinExistence type="predicted"/>
<reference evidence="2 3" key="1">
    <citation type="submission" date="2019-04" db="EMBL/GenBank/DDBJ databases">
        <title>genome sequence of strain W3.</title>
        <authorList>
            <person name="Gao J."/>
            <person name="Sun J."/>
        </authorList>
    </citation>
    <scope>NUCLEOTIDE SEQUENCE [LARGE SCALE GENOMIC DNA]</scope>
    <source>
        <strain evidence="2 3">W3</strain>
    </source>
</reference>
<evidence type="ECO:0000313" key="2">
    <source>
        <dbReference type="EMBL" id="THV38316.1"/>
    </source>
</evidence>
<comment type="caution">
    <text evidence="2">The sequence shown here is derived from an EMBL/GenBank/DDBJ whole genome shotgun (WGS) entry which is preliminary data.</text>
</comment>
<feature type="transmembrane region" description="Helical" evidence="1">
    <location>
        <begin position="76"/>
        <end position="97"/>
    </location>
</feature>
<dbReference type="InterPro" id="IPR025461">
    <property type="entry name" value="ABA4-like"/>
</dbReference>
<evidence type="ECO:0000256" key="1">
    <source>
        <dbReference type="SAM" id="Phobius"/>
    </source>
</evidence>
<keyword evidence="1" id="KW-0472">Membrane</keyword>
<organism evidence="2 3">
    <name type="scientific">Rhizobium rosettiformans W3</name>
    <dbReference type="NCBI Taxonomy" id="538378"/>
    <lineage>
        <taxon>Bacteria</taxon>
        <taxon>Pseudomonadati</taxon>
        <taxon>Pseudomonadota</taxon>
        <taxon>Alphaproteobacteria</taxon>
        <taxon>Hyphomicrobiales</taxon>
        <taxon>Rhizobiaceae</taxon>
        <taxon>Rhizobium/Agrobacterium group</taxon>
        <taxon>Rhizobium</taxon>
    </lineage>
</organism>
<feature type="transmembrane region" description="Helical" evidence="1">
    <location>
        <begin position="32"/>
        <end position="55"/>
    </location>
</feature>